<dbReference type="SUPFAM" id="SSF49899">
    <property type="entry name" value="Concanavalin A-like lectins/glucanases"/>
    <property type="match status" value="1"/>
</dbReference>
<keyword evidence="2" id="KW-0732">Signal</keyword>
<gene>
    <name evidence="3" type="ORF">N656DRAFT_781380</name>
</gene>
<comment type="caution">
    <text evidence="3">The sequence shown here is derived from an EMBL/GenBank/DDBJ whole genome shotgun (WGS) entry which is preliminary data.</text>
</comment>
<keyword evidence="4" id="KW-1185">Reference proteome</keyword>
<name>A0AAN6QQP1_9PEZI</name>
<dbReference type="GO" id="GO:0070007">
    <property type="term" value="F:glutamic-type endopeptidase activity"/>
    <property type="evidence" value="ECO:0007669"/>
    <property type="project" value="InterPro"/>
</dbReference>
<feature type="chain" id="PRO_5042812809" evidence="2">
    <location>
        <begin position="24"/>
        <end position="332"/>
    </location>
</feature>
<feature type="compositionally biased region" description="Low complexity" evidence="1">
    <location>
        <begin position="71"/>
        <end position="83"/>
    </location>
</feature>
<protein>
    <submittedName>
        <fullName evidence="3">Uncharacterized protein</fullName>
    </submittedName>
</protein>
<dbReference type="PANTHER" id="PTHR37536:SF1">
    <property type="entry name" value="ASPERGILLOPEPSIN, PUTAITVE (AFU_ORTHOLOGUE AFUA_7G01200)"/>
    <property type="match status" value="1"/>
</dbReference>
<accession>A0AAN6QQP1</accession>
<evidence type="ECO:0000313" key="4">
    <source>
        <dbReference type="Proteomes" id="UP001302812"/>
    </source>
</evidence>
<proteinExistence type="predicted"/>
<organism evidence="3 4">
    <name type="scientific">Canariomyces notabilis</name>
    <dbReference type="NCBI Taxonomy" id="2074819"/>
    <lineage>
        <taxon>Eukaryota</taxon>
        <taxon>Fungi</taxon>
        <taxon>Dikarya</taxon>
        <taxon>Ascomycota</taxon>
        <taxon>Pezizomycotina</taxon>
        <taxon>Sordariomycetes</taxon>
        <taxon>Sordariomycetidae</taxon>
        <taxon>Sordariales</taxon>
        <taxon>Chaetomiaceae</taxon>
        <taxon>Canariomyces</taxon>
    </lineage>
</organism>
<evidence type="ECO:0000256" key="1">
    <source>
        <dbReference type="SAM" id="MobiDB-lite"/>
    </source>
</evidence>
<dbReference type="CDD" id="cd13426">
    <property type="entry name" value="Peptidase_G1"/>
    <property type="match status" value="1"/>
</dbReference>
<reference evidence="3" key="2">
    <citation type="submission" date="2023-05" db="EMBL/GenBank/DDBJ databases">
        <authorList>
            <consortium name="Lawrence Berkeley National Laboratory"/>
            <person name="Steindorff A."/>
            <person name="Hensen N."/>
            <person name="Bonometti L."/>
            <person name="Westerberg I."/>
            <person name="Brannstrom I.O."/>
            <person name="Guillou S."/>
            <person name="Cros-Aarteil S."/>
            <person name="Calhoun S."/>
            <person name="Haridas S."/>
            <person name="Kuo A."/>
            <person name="Mondo S."/>
            <person name="Pangilinan J."/>
            <person name="Riley R."/>
            <person name="Labutti K."/>
            <person name="Andreopoulos B."/>
            <person name="Lipzen A."/>
            <person name="Chen C."/>
            <person name="Yanf M."/>
            <person name="Daum C."/>
            <person name="Ng V."/>
            <person name="Clum A."/>
            <person name="Ohm R."/>
            <person name="Martin F."/>
            <person name="Silar P."/>
            <person name="Natvig D."/>
            <person name="Lalanne C."/>
            <person name="Gautier V."/>
            <person name="Ament-Velasquez S.L."/>
            <person name="Kruys A."/>
            <person name="Hutchinson M.I."/>
            <person name="Powell A.J."/>
            <person name="Barry K."/>
            <person name="Miller A.N."/>
            <person name="Grigoriev I.V."/>
            <person name="Debuchy R."/>
            <person name="Gladieux P."/>
            <person name="Thoren M.H."/>
            <person name="Johannesson H."/>
        </authorList>
    </citation>
    <scope>NUCLEOTIDE SEQUENCE</scope>
    <source>
        <strain evidence="3">CBS 508.74</strain>
    </source>
</reference>
<dbReference type="EMBL" id="MU853349">
    <property type="protein sequence ID" value="KAK4110617.1"/>
    <property type="molecule type" value="Genomic_DNA"/>
</dbReference>
<dbReference type="InterPro" id="IPR038656">
    <property type="entry name" value="Peptidase_G1_sf"/>
</dbReference>
<sequence>MKPATLLTTLLLTCSTSTSTTLAATLPNSPTITLKRPSRVLQNRAAAAAADPESTLAGAILTLPPLLSTNTSTSNVSATTTTVRGTFRIPRAEPPNSGPTGNNPVGKYGAAFWIGLRPLPAAECSTSNTTTAAAPTTKSLTPILRAGVDIVWDGTLDGQQTPFAWRDFAGSGGDRGGLEGWSALRVSAGDVVRVTLSVQIQQGIEAEAAVVMENFGPTEPELEDGEGVPLQKVEATKALPGWGAAGCAQAAWVVEDFPLPGRPEFPIALANFTSVSFDQAAVQLGDGTVRNVTGAGVEVLDIRLDAQGGRLTRCELLEARGGLTCRRVVGDA</sequence>
<reference evidence="3" key="1">
    <citation type="journal article" date="2023" name="Mol. Phylogenet. Evol.">
        <title>Genome-scale phylogeny and comparative genomics of the fungal order Sordariales.</title>
        <authorList>
            <person name="Hensen N."/>
            <person name="Bonometti L."/>
            <person name="Westerberg I."/>
            <person name="Brannstrom I.O."/>
            <person name="Guillou S."/>
            <person name="Cros-Aarteil S."/>
            <person name="Calhoun S."/>
            <person name="Haridas S."/>
            <person name="Kuo A."/>
            <person name="Mondo S."/>
            <person name="Pangilinan J."/>
            <person name="Riley R."/>
            <person name="LaButti K."/>
            <person name="Andreopoulos B."/>
            <person name="Lipzen A."/>
            <person name="Chen C."/>
            <person name="Yan M."/>
            <person name="Daum C."/>
            <person name="Ng V."/>
            <person name="Clum A."/>
            <person name="Steindorff A."/>
            <person name="Ohm R.A."/>
            <person name="Martin F."/>
            <person name="Silar P."/>
            <person name="Natvig D.O."/>
            <person name="Lalanne C."/>
            <person name="Gautier V."/>
            <person name="Ament-Velasquez S.L."/>
            <person name="Kruys A."/>
            <person name="Hutchinson M.I."/>
            <person name="Powell A.J."/>
            <person name="Barry K."/>
            <person name="Miller A.N."/>
            <person name="Grigoriev I.V."/>
            <person name="Debuchy R."/>
            <person name="Gladieux P."/>
            <person name="Hiltunen Thoren M."/>
            <person name="Johannesson H."/>
        </authorList>
    </citation>
    <scope>NUCLEOTIDE SEQUENCE</scope>
    <source>
        <strain evidence="3">CBS 508.74</strain>
    </source>
</reference>
<feature type="region of interest" description="Disordered" evidence="1">
    <location>
        <begin position="71"/>
        <end position="103"/>
    </location>
</feature>
<dbReference type="RefSeq" id="XP_064668187.1">
    <property type="nucleotide sequence ID" value="XM_064815570.1"/>
</dbReference>
<evidence type="ECO:0000313" key="3">
    <source>
        <dbReference type="EMBL" id="KAK4110617.1"/>
    </source>
</evidence>
<feature type="signal peptide" evidence="2">
    <location>
        <begin position="1"/>
        <end position="23"/>
    </location>
</feature>
<dbReference type="GeneID" id="89939695"/>
<dbReference type="AlphaFoldDB" id="A0AAN6QQP1"/>
<dbReference type="Gene3D" id="2.60.120.700">
    <property type="entry name" value="Peptidase G1"/>
    <property type="match status" value="1"/>
</dbReference>
<evidence type="ECO:0000256" key="2">
    <source>
        <dbReference type="SAM" id="SignalP"/>
    </source>
</evidence>
<dbReference type="InterPro" id="IPR013320">
    <property type="entry name" value="ConA-like_dom_sf"/>
</dbReference>
<dbReference type="Pfam" id="PF01828">
    <property type="entry name" value="Peptidase_A4"/>
    <property type="match status" value="1"/>
</dbReference>
<dbReference type="GO" id="GO:0006508">
    <property type="term" value="P:proteolysis"/>
    <property type="evidence" value="ECO:0007669"/>
    <property type="project" value="InterPro"/>
</dbReference>
<dbReference type="PANTHER" id="PTHR37536">
    <property type="entry name" value="PUTATIVE (AFU_ORTHOLOGUE AFUA_3G02970)-RELATED"/>
    <property type="match status" value="1"/>
</dbReference>
<dbReference type="InterPro" id="IPR000250">
    <property type="entry name" value="Peptidase_G1"/>
</dbReference>
<dbReference type="Proteomes" id="UP001302812">
    <property type="component" value="Unassembled WGS sequence"/>
</dbReference>